<feature type="domain" description="ABC transporter" evidence="9">
    <location>
        <begin position="2"/>
        <end position="241"/>
    </location>
</feature>
<keyword evidence="7" id="KW-0029">Amino-acid transport</keyword>
<dbReference type="GO" id="GO:0005886">
    <property type="term" value="C:plasma membrane"/>
    <property type="evidence" value="ECO:0007669"/>
    <property type="project" value="UniProtKB-ARBA"/>
</dbReference>
<dbReference type="InterPro" id="IPR017871">
    <property type="entry name" value="ABC_transporter-like_CS"/>
</dbReference>
<evidence type="ECO:0000256" key="8">
    <source>
        <dbReference type="ARBA" id="ARBA00023136"/>
    </source>
</evidence>
<dbReference type="SUPFAM" id="SSF55021">
    <property type="entry name" value="ACT-like"/>
    <property type="match status" value="1"/>
</dbReference>
<dbReference type="GO" id="GO:0006865">
    <property type="term" value="P:amino acid transport"/>
    <property type="evidence" value="ECO:0007669"/>
    <property type="project" value="UniProtKB-KW"/>
</dbReference>
<keyword evidence="5 10" id="KW-0067">ATP-binding</keyword>
<evidence type="ECO:0000256" key="7">
    <source>
        <dbReference type="ARBA" id="ARBA00022970"/>
    </source>
</evidence>
<dbReference type="GO" id="GO:0016887">
    <property type="term" value="F:ATP hydrolysis activity"/>
    <property type="evidence" value="ECO:0007669"/>
    <property type="project" value="InterPro"/>
</dbReference>
<evidence type="ECO:0000313" key="10">
    <source>
        <dbReference type="EMBL" id="SHD77867.1"/>
    </source>
</evidence>
<evidence type="ECO:0000256" key="4">
    <source>
        <dbReference type="ARBA" id="ARBA00022741"/>
    </source>
</evidence>
<dbReference type="AlphaFoldDB" id="M1YWW6"/>
<evidence type="ECO:0000259" key="9">
    <source>
        <dbReference type="PROSITE" id="PS50893"/>
    </source>
</evidence>
<keyword evidence="6" id="KW-1278">Translocase</keyword>
<dbReference type="InterPro" id="IPR003593">
    <property type="entry name" value="AAA+_ATPase"/>
</dbReference>
<dbReference type="InterPro" id="IPR027417">
    <property type="entry name" value="P-loop_NTPase"/>
</dbReference>
<evidence type="ECO:0000256" key="5">
    <source>
        <dbReference type="ARBA" id="ARBA00022840"/>
    </source>
</evidence>
<keyword evidence="3" id="KW-1003">Cell membrane</keyword>
<dbReference type="Gene3D" id="3.30.70.260">
    <property type="match status" value="1"/>
</dbReference>
<dbReference type="PROSITE" id="PS00211">
    <property type="entry name" value="ABC_TRANSPORTER_1"/>
    <property type="match status" value="1"/>
</dbReference>
<dbReference type="Gene3D" id="3.40.50.300">
    <property type="entry name" value="P-loop containing nucleotide triphosphate hydrolases"/>
    <property type="match status" value="1"/>
</dbReference>
<keyword evidence="8" id="KW-0472">Membrane</keyword>
<keyword evidence="4" id="KW-0547">Nucleotide-binding</keyword>
<dbReference type="CDD" id="cd03258">
    <property type="entry name" value="ABC_MetN_methionine_transporter"/>
    <property type="match status" value="1"/>
</dbReference>
<dbReference type="SUPFAM" id="SSF52540">
    <property type="entry name" value="P-loop containing nucleoside triphosphate hydrolases"/>
    <property type="match status" value="1"/>
</dbReference>
<keyword evidence="11" id="KW-1185">Reference proteome</keyword>
<accession>M1YWW6</accession>
<sequence>MIKIENLSKSFENGNNRIWAVQDVNLQINKGEIFGIIGLSGAGKSTLIRCMNRLEEPTEGKIYIEGIDITSLDKKDLRKVRKDIGMIFQHFNLLCQKTVYKNIAFPLELEGLSKKEIDLKVNTLLDYVELSDKRDAYPSQLSGGQKQRVAIARALANNPKILLSDEGTSALDPKTTKSILHLLNKIRKEFNLTIVLITHQMEVVKDICDRVAIIEDGRIIEMNEVEELFKNPKTHTANTFISGLKSHVTDEKYSPDEFNGTLIRLSFLGESAKKPIVSQVVKKFDININILSGDINQLVRTSVGYLILELTGERDEIKRAIEYLKNENVNVEVM</sequence>
<dbReference type="PANTHER" id="PTHR43166">
    <property type="entry name" value="AMINO ACID IMPORT ATP-BINDING PROTEIN"/>
    <property type="match status" value="1"/>
</dbReference>
<evidence type="ECO:0000313" key="11">
    <source>
        <dbReference type="Proteomes" id="UP000245423"/>
    </source>
</evidence>
<evidence type="ECO:0000256" key="2">
    <source>
        <dbReference type="ARBA" id="ARBA00022448"/>
    </source>
</evidence>
<dbReference type="Pfam" id="PF00005">
    <property type="entry name" value="ABC_tran"/>
    <property type="match status" value="1"/>
</dbReference>
<dbReference type="InterPro" id="IPR018449">
    <property type="entry name" value="NIL_domain"/>
</dbReference>
<dbReference type="OrthoDB" id="9802264at2"/>
<dbReference type="RefSeq" id="WP_005585021.1">
    <property type="nucleotide sequence ID" value="NZ_LT669839.1"/>
</dbReference>
<organism evidence="10 11">
    <name type="scientific">[Clostridium] ultunense Esp</name>
    <dbReference type="NCBI Taxonomy" id="1288971"/>
    <lineage>
        <taxon>Bacteria</taxon>
        <taxon>Bacillati</taxon>
        <taxon>Bacillota</taxon>
        <taxon>Tissierellia</taxon>
        <taxon>Tissierellales</taxon>
        <taxon>Tepidimicrobiaceae</taxon>
        <taxon>Schnuerera</taxon>
    </lineage>
</organism>
<dbReference type="Proteomes" id="UP000245423">
    <property type="component" value="Chromosome 1"/>
</dbReference>
<protein>
    <submittedName>
        <fullName evidence="10">Methionine ABC transporter (ATP-binding protein)</fullName>
    </submittedName>
</protein>
<dbReference type="InterPro" id="IPR003439">
    <property type="entry name" value="ABC_transporter-like_ATP-bd"/>
</dbReference>
<keyword evidence="2" id="KW-0813">Transport</keyword>
<dbReference type="GO" id="GO:0005524">
    <property type="term" value="F:ATP binding"/>
    <property type="evidence" value="ECO:0007669"/>
    <property type="project" value="UniProtKB-KW"/>
</dbReference>
<evidence type="ECO:0000256" key="1">
    <source>
        <dbReference type="ARBA" id="ARBA00005417"/>
    </source>
</evidence>
<dbReference type="InterPro" id="IPR050086">
    <property type="entry name" value="MetN_ABC_transporter-like"/>
</dbReference>
<evidence type="ECO:0000256" key="3">
    <source>
        <dbReference type="ARBA" id="ARBA00022475"/>
    </source>
</evidence>
<proteinExistence type="inferred from homology"/>
<dbReference type="FunFam" id="3.40.50.300:FF:000056">
    <property type="entry name" value="Cell division ATP-binding protein FtsE"/>
    <property type="match status" value="1"/>
</dbReference>
<reference evidence="10 11" key="1">
    <citation type="submission" date="2016-11" db="EMBL/GenBank/DDBJ databases">
        <authorList>
            <person name="Manzoor S."/>
        </authorList>
    </citation>
    <scope>NUCLEOTIDE SEQUENCE [LARGE SCALE GENOMIC DNA]</scope>
    <source>
        <strain evidence="10">Clostridium ultunense strain Esp</strain>
    </source>
</reference>
<dbReference type="HOGENOM" id="CLU_000604_1_3_9"/>
<gene>
    <name evidence="10" type="primary">metN</name>
    <name evidence="10" type="ORF">CUESP1_2521</name>
</gene>
<comment type="similarity">
    <text evidence="1">Belongs to the ABC transporter superfamily.</text>
</comment>
<dbReference type="Pfam" id="PF09383">
    <property type="entry name" value="NIL"/>
    <property type="match status" value="1"/>
</dbReference>
<dbReference type="PROSITE" id="PS50893">
    <property type="entry name" value="ABC_TRANSPORTER_2"/>
    <property type="match status" value="1"/>
</dbReference>
<dbReference type="InterPro" id="IPR045865">
    <property type="entry name" value="ACT-like_dom_sf"/>
</dbReference>
<dbReference type="SMART" id="SM00382">
    <property type="entry name" value="AAA"/>
    <property type="match status" value="1"/>
</dbReference>
<dbReference type="InterPro" id="IPR041701">
    <property type="entry name" value="MetN_ABC"/>
</dbReference>
<dbReference type="SMART" id="SM00930">
    <property type="entry name" value="NIL"/>
    <property type="match status" value="1"/>
</dbReference>
<dbReference type="EMBL" id="LT669839">
    <property type="protein sequence ID" value="SHD77867.1"/>
    <property type="molecule type" value="Genomic_DNA"/>
</dbReference>
<evidence type="ECO:0000256" key="6">
    <source>
        <dbReference type="ARBA" id="ARBA00022967"/>
    </source>
</evidence>
<dbReference type="PANTHER" id="PTHR43166:SF30">
    <property type="entry name" value="METHIONINE IMPORT ATP-BINDING PROTEIN METN"/>
    <property type="match status" value="1"/>
</dbReference>
<name>M1YWW6_9FIRM</name>